<dbReference type="OrthoDB" id="8196075at2759"/>
<dbReference type="Proteomes" id="UP000791440">
    <property type="component" value="Unassembled WGS sequence"/>
</dbReference>
<reference evidence="3" key="2">
    <citation type="submission" date="2020-12" db="EMBL/GenBank/DDBJ databases">
        <authorList>
            <person name="Kanost M."/>
        </authorList>
    </citation>
    <scope>NUCLEOTIDE SEQUENCE</scope>
</reference>
<reference evidence="3" key="1">
    <citation type="journal article" date="2016" name="Insect Biochem. Mol. Biol.">
        <title>Multifaceted biological insights from a draft genome sequence of the tobacco hornworm moth, Manduca sexta.</title>
        <authorList>
            <person name="Kanost M.R."/>
            <person name="Arrese E.L."/>
            <person name="Cao X."/>
            <person name="Chen Y.R."/>
            <person name="Chellapilla S."/>
            <person name="Goldsmith M.R."/>
            <person name="Grosse-Wilde E."/>
            <person name="Heckel D.G."/>
            <person name="Herndon N."/>
            <person name="Jiang H."/>
            <person name="Papanicolaou A."/>
            <person name="Qu J."/>
            <person name="Soulages J.L."/>
            <person name="Vogel H."/>
            <person name="Walters J."/>
            <person name="Waterhouse R.M."/>
            <person name="Ahn S.J."/>
            <person name="Almeida F.C."/>
            <person name="An C."/>
            <person name="Aqrawi P."/>
            <person name="Bretschneider A."/>
            <person name="Bryant W.B."/>
            <person name="Bucks S."/>
            <person name="Chao H."/>
            <person name="Chevignon G."/>
            <person name="Christen J.M."/>
            <person name="Clarke D.F."/>
            <person name="Dittmer N.T."/>
            <person name="Ferguson L.C.F."/>
            <person name="Garavelou S."/>
            <person name="Gordon K.H.J."/>
            <person name="Gunaratna R.T."/>
            <person name="Han Y."/>
            <person name="Hauser F."/>
            <person name="He Y."/>
            <person name="Heidel-Fischer H."/>
            <person name="Hirsh A."/>
            <person name="Hu Y."/>
            <person name="Jiang H."/>
            <person name="Kalra D."/>
            <person name="Klinner C."/>
            <person name="Konig C."/>
            <person name="Kovar C."/>
            <person name="Kroll A.R."/>
            <person name="Kuwar S.S."/>
            <person name="Lee S.L."/>
            <person name="Lehman R."/>
            <person name="Li K."/>
            <person name="Li Z."/>
            <person name="Liang H."/>
            <person name="Lovelace S."/>
            <person name="Lu Z."/>
            <person name="Mansfield J.H."/>
            <person name="McCulloch K.J."/>
            <person name="Mathew T."/>
            <person name="Morton B."/>
            <person name="Muzny D.M."/>
            <person name="Neunemann D."/>
            <person name="Ongeri F."/>
            <person name="Pauchet Y."/>
            <person name="Pu L.L."/>
            <person name="Pyrousis I."/>
            <person name="Rao X.J."/>
            <person name="Redding A."/>
            <person name="Roesel C."/>
            <person name="Sanchez-Gracia A."/>
            <person name="Schaack S."/>
            <person name="Shukla A."/>
            <person name="Tetreau G."/>
            <person name="Wang Y."/>
            <person name="Xiong G.H."/>
            <person name="Traut W."/>
            <person name="Walsh T.K."/>
            <person name="Worley K.C."/>
            <person name="Wu D."/>
            <person name="Wu W."/>
            <person name="Wu Y.Q."/>
            <person name="Zhang X."/>
            <person name="Zou Z."/>
            <person name="Zucker H."/>
            <person name="Briscoe A.D."/>
            <person name="Burmester T."/>
            <person name="Clem R.J."/>
            <person name="Feyereisen R."/>
            <person name="Grimmelikhuijzen C.J.P."/>
            <person name="Hamodrakas S.J."/>
            <person name="Hansson B.S."/>
            <person name="Huguet E."/>
            <person name="Jermiin L.S."/>
            <person name="Lan Q."/>
            <person name="Lehman H.K."/>
            <person name="Lorenzen M."/>
            <person name="Merzendorfer H."/>
            <person name="Michalopoulos I."/>
            <person name="Morton D.B."/>
            <person name="Muthukrishnan S."/>
            <person name="Oakeshott J.G."/>
            <person name="Palmer W."/>
            <person name="Park Y."/>
            <person name="Passarelli A.L."/>
            <person name="Rozas J."/>
            <person name="Schwartz L.M."/>
            <person name="Smith W."/>
            <person name="Southgate A."/>
            <person name="Vilcinskas A."/>
            <person name="Vogt R."/>
            <person name="Wang P."/>
            <person name="Werren J."/>
            <person name="Yu X.Q."/>
            <person name="Zhou J.J."/>
            <person name="Brown S.J."/>
            <person name="Scherer S.E."/>
            <person name="Richards S."/>
            <person name="Blissard G.W."/>
        </authorList>
    </citation>
    <scope>NUCLEOTIDE SEQUENCE</scope>
</reference>
<keyword evidence="4" id="KW-1185">Reference proteome</keyword>
<comment type="caution">
    <text evidence="3">The sequence shown here is derived from an EMBL/GenBank/DDBJ whole genome shotgun (WGS) entry which is preliminary data.</text>
</comment>
<feature type="signal peptide" evidence="2">
    <location>
        <begin position="1"/>
        <end position="24"/>
    </location>
</feature>
<accession>A0A921Z5S6</accession>
<dbReference type="AlphaFoldDB" id="A0A921Z5S6"/>
<evidence type="ECO:0000313" key="4">
    <source>
        <dbReference type="Proteomes" id="UP000791440"/>
    </source>
</evidence>
<feature type="region of interest" description="Disordered" evidence="1">
    <location>
        <begin position="367"/>
        <end position="389"/>
    </location>
</feature>
<evidence type="ECO:0000256" key="1">
    <source>
        <dbReference type="SAM" id="MobiDB-lite"/>
    </source>
</evidence>
<dbReference type="EMBL" id="JH668405">
    <property type="protein sequence ID" value="KAG6451362.1"/>
    <property type="molecule type" value="Genomic_DNA"/>
</dbReference>
<evidence type="ECO:0000256" key="2">
    <source>
        <dbReference type="SAM" id="SignalP"/>
    </source>
</evidence>
<gene>
    <name evidence="3" type="ORF">O3G_MSEX007096</name>
</gene>
<proteinExistence type="predicted"/>
<dbReference type="EMBL" id="JH668405">
    <property type="protein sequence ID" value="KAG6451363.1"/>
    <property type="molecule type" value="Genomic_DNA"/>
</dbReference>
<sequence length="514" mass="59291">MNIFTKVKLLVLILSTTVVSYSNSEDVIEERSIKKHSNFKFEDEITTNKDFSDEEARQYGLIYQDPNQPLRFPNEDQLGNQSYNPEEQKKKRRRRRRKPKSQAIQNPGYGYASPADAYPGGPDPYNPGFQVPGGVQRPRRRRPKSSIASEAFSSVLSALTSTALYDDKQCVPRMLCEAAGGGALGSSSLLQSVTGLQPLLTLLSAYNGITSSPLFVFGRAVFLGMTSKGNTGTCRYAYPYCPTDPEQLVHYLNNHNGGFFRFFSAPQLDRPHDLEQFYNQLSGQGYGFYQPNGSNQNYNQNVGHQGYGLQGSLYANQNDYGYGFNRAEERIQNKPNYTPVDNNYINDDDGTKWRFPDDEFEDDDNFYDNKQTNRGSRTLKFPDQNSQNTAYQQSYNPVNYDYNRREKNVKFIDNNYDRYPQDPRINDNRYTTNNFNKYPQDIRINYDRYHQSNTNKYPKDTRVNNDEYEFDYVHNFYVKKNKNEDVRTVYVVRGNGDPNHPEIVKVRPGESISK</sequence>
<evidence type="ECO:0000313" key="3">
    <source>
        <dbReference type="EMBL" id="KAG6451361.1"/>
    </source>
</evidence>
<feature type="compositionally biased region" description="Basic residues" evidence="1">
    <location>
        <begin position="90"/>
        <end position="100"/>
    </location>
</feature>
<dbReference type="EMBL" id="JH668405">
    <property type="protein sequence ID" value="KAG6451361.1"/>
    <property type="molecule type" value="Genomic_DNA"/>
</dbReference>
<organism evidence="3 4">
    <name type="scientific">Manduca sexta</name>
    <name type="common">Tobacco hawkmoth</name>
    <name type="synonym">Tobacco hornworm</name>
    <dbReference type="NCBI Taxonomy" id="7130"/>
    <lineage>
        <taxon>Eukaryota</taxon>
        <taxon>Metazoa</taxon>
        <taxon>Ecdysozoa</taxon>
        <taxon>Arthropoda</taxon>
        <taxon>Hexapoda</taxon>
        <taxon>Insecta</taxon>
        <taxon>Pterygota</taxon>
        <taxon>Neoptera</taxon>
        <taxon>Endopterygota</taxon>
        <taxon>Lepidoptera</taxon>
        <taxon>Glossata</taxon>
        <taxon>Ditrysia</taxon>
        <taxon>Bombycoidea</taxon>
        <taxon>Sphingidae</taxon>
        <taxon>Sphinginae</taxon>
        <taxon>Sphingini</taxon>
        <taxon>Manduca</taxon>
    </lineage>
</organism>
<name>A0A921Z5S6_MANSE</name>
<feature type="region of interest" description="Disordered" evidence="1">
    <location>
        <begin position="63"/>
        <end position="147"/>
    </location>
</feature>
<feature type="chain" id="PRO_5038324473" evidence="2">
    <location>
        <begin position="25"/>
        <end position="514"/>
    </location>
</feature>
<protein>
    <submittedName>
        <fullName evidence="3">Uncharacterized protein</fullName>
    </submittedName>
</protein>
<keyword evidence="2" id="KW-0732">Signal</keyword>